<name>A0A1B2M487_9GAMM</name>
<dbReference type="InterPro" id="IPR036430">
    <property type="entry name" value="RNase_T2-like_sf"/>
</dbReference>
<dbReference type="EMBL" id="CP016895">
    <property type="protein sequence ID" value="AOA60016.1"/>
    <property type="molecule type" value="Genomic_DNA"/>
</dbReference>
<dbReference type="PANTHER" id="PTHR11240">
    <property type="entry name" value="RIBONUCLEASE T2"/>
    <property type="match status" value="1"/>
</dbReference>
<evidence type="ECO:0000313" key="4">
    <source>
        <dbReference type="Proteomes" id="UP000093391"/>
    </source>
</evidence>
<sequence length="207" mass="22933">MLCAVTGLYFIFNTPCAAASNELRGYVLQIQMTPAVCALDGARQKQRKCFQGYTLNINGLFPDTTRPNCATTSSAALSPLQATVVARVMPDEQARTSLWHNYGGCVPYNASQYFRTMTNLADKLNIPSTLTNYEDKTVELDSLRGQFTRLNPGLPSNGIQFSCQNDAKRRTFLTEINVCYQVNGRYKSCATRVQGNCPSSFMVKGTY</sequence>
<proteinExistence type="inferred from homology"/>
<evidence type="ECO:0000256" key="1">
    <source>
        <dbReference type="ARBA" id="ARBA00007469"/>
    </source>
</evidence>
<dbReference type="AlphaFoldDB" id="A0A1B2M487"/>
<evidence type="ECO:0000256" key="2">
    <source>
        <dbReference type="RuleBase" id="RU004328"/>
    </source>
</evidence>
<dbReference type="Pfam" id="PF00445">
    <property type="entry name" value="Ribonuclease_T2"/>
    <property type="match status" value="1"/>
</dbReference>
<dbReference type="GO" id="GO:0033897">
    <property type="term" value="F:ribonuclease T2 activity"/>
    <property type="evidence" value="ECO:0007669"/>
    <property type="project" value="InterPro"/>
</dbReference>
<organism evidence="3 4">
    <name type="scientific">Acinetobacter larvae</name>
    <dbReference type="NCBI Taxonomy" id="1789224"/>
    <lineage>
        <taxon>Bacteria</taxon>
        <taxon>Pseudomonadati</taxon>
        <taxon>Pseudomonadota</taxon>
        <taxon>Gammaproteobacteria</taxon>
        <taxon>Moraxellales</taxon>
        <taxon>Moraxellaceae</taxon>
        <taxon>Acinetobacter</taxon>
    </lineage>
</organism>
<dbReference type="SUPFAM" id="SSF55895">
    <property type="entry name" value="Ribonuclease Rh-like"/>
    <property type="match status" value="1"/>
</dbReference>
<gene>
    <name evidence="3" type="ORF">BFG52_14220</name>
</gene>
<protein>
    <submittedName>
        <fullName evidence="3">Ribonuclease I</fullName>
    </submittedName>
</protein>
<dbReference type="InterPro" id="IPR001568">
    <property type="entry name" value="RNase_T2-like"/>
</dbReference>
<evidence type="ECO:0000313" key="3">
    <source>
        <dbReference type="EMBL" id="AOA60016.1"/>
    </source>
</evidence>
<keyword evidence="4" id="KW-1185">Reference proteome</keyword>
<reference evidence="3 4" key="1">
    <citation type="submission" date="2016-08" db="EMBL/GenBank/DDBJ databases">
        <authorList>
            <person name="Seilhamer J.J."/>
        </authorList>
    </citation>
    <scope>NUCLEOTIDE SEQUENCE [LARGE SCALE GENOMIC DNA]</scope>
    <source>
        <strain evidence="3 4">BRTC-1</strain>
    </source>
</reference>
<dbReference type="PANTHER" id="PTHR11240:SF22">
    <property type="entry name" value="RIBONUCLEASE T2"/>
    <property type="match status" value="1"/>
</dbReference>
<accession>A0A1B2M487</accession>
<dbReference type="GO" id="GO:0003723">
    <property type="term" value="F:RNA binding"/>
    <property type="evidence" value="ECO:0007669"/>
    <property type="project" value="InterPro"/>
</dbReference>
<dbReference type="Gene3D" id="3.90.730.10">
    <property type="entry name" value="Ribonuclease T2-like"/>
    <property type="match status" value="1"/>
</dbReference>
<comment type="similarity">
    <text evidence="1 2">Belongs to the RNase T2 family.</text>
</comment>
<dbReference type="KEGG" id="ala:BFG52_14220"/>
<dbReference type="STRING" id="1789224.BFG52_14220"/>
<dbReference type="Proteomes" id="UP000093391">
    <property type="component" value="Chromosome"/>
</dbReference>